<sequence>MAIKTNQPWKKLPWAAYTLFFTFFIFASASGSAANPTQPKLYTAGTQEGQIGATEKAPADNPADNVFHVLVEEPLKGSEQAWLVYEVDGVEDHTAVSRGINDQLSVGGYLVRKRSGWSRQRERIDATWLRTGDNVIRFTLPKGAKHNYRVRNVGLEIQAAGATPGATERIVINQPQSSGYYHNQAYIKGFIQGATGADVQVKVDGKPVRVFQGEFEALVPTKKGKDGRKAEVEVHFADGQIACREVRFERPLAADYSYALSSEVGRAEKLFSFKQTESISLAGTALTARSGARQESSPISVTTLREVDIPALDPGMVNVTRYNDGFRYLPHRTTFEKEVDLRVGYDESKIPAGYTEKDIKTYYFDEETHHWVPLPLDSVYGERAEVASRTTHFTDMINAIMMVPESPEAQAYTPTSMKGIQAANPTAVVNLIQAPQANNTGSASMGYPINLPAGRGGMQPQLAISYNSGGGDSWLGLGWNLSTPSITIDTRWGVPRYDATKETETYSMNGEQLSPTAHRSEPQARSSEKQFYPRVEGAFSRIIRHGGSPKTYWWEVTDKSGVTYSYGGSSGSGVNSKAILADEAGNIAHWALVEVRDLSGNFMRYHYDKVTDTGVQDGTVPGYQLYVDKITYTGHGSTEGSYAVLFTRDRDLGEAKRKDININARYGFKQVTADLLRKVEVRYAGKPVRSYELKYVAGAFHKTLLSGITEFDAGGKKFTEHSFDYYDDVKAKQGYVPFKNSESWNPQLDNVQGGFLNLIKGFGDEASALSGTKSTDFSAGMAVTVGFNANVASKSLSAGANFSYSQSTSEGLLSMIDINGDGLPDKVFVKEDGIRYRPNLSGPAGQPAFGELKPVLGINAFHKERSKTVGGGLEAHGPGVAPVFAGVSKSTTTSTTTVYFSEVNGDQLPDVVVNGKVYFNHVKPDGSVVFTASSSDTESPINQGGKVAEGILKVDPAEREQAIDQNPLHDVVRMWQAPYTGKVTVTAPVQLMKSTDPVREETPADGVRVAIQLKSQELWNAVIGPDDYAVHVPAKVNNLSVQKGDRLYFRVQSVANGSFDQVQWAPSIEYTNKDTDLEDANGKKLYSFAVEKDYLLSGNQVVTAPIKGRVKVEGTFSKPVTSDDVQALVVSVSESGEETTVWQKKYAGKDVISENISLDTDVLAGESFAFRVKTDTNVDWPALSWTPRMYYTASGDPAYPTVYNAEGKPLIDFYAAPSYSIFPQVVQASEAWEVSHEVSSISLTPELTFNSSEHTGVATFTVKRQSELLLKETLTVVRGQFTAAAPFTVPVNKGDKLYIEYHIPNDKLAGTLSKAGATVVMDKKSVTANAGVHTLLSNKDNGDIIFGPMYRGWGHFAYNGNRERASRPINEVELKLSDAVTDPKEIDPDKLKDGRDLESAGGYDPSKDLFIVLAPVAKDKLWTGADAYTYLSASTISSSRMGDDDVSGLQPLPGDGEASRAIHKITRSTGDSFSAGGSFAGLGGSYGKSLGETRVLTDFMDMNGDSYPDVVTEERIQYTASHGALSDNYVEHGNGPGHVTQSESDGVTLSASFPTSEAKSSPTNAKKVTVSVGSGQSSAGLSGNYAKGKNSADFSYIDINGDGLPDRVYKGGDVSLNLGYRFAAVEKWGFTDIQSGDSESSGAGLGISIANGSISAGVSLSRSDNATRVALQDVNGDGLVDEVLEGDPMQVRLNTGSGFTPLIKWQGAFQVNENSSASESANLAFTAGIYIPVVNIKICFNPSTSVGRGMSRELSKMADVNGDGFPDYVRSEKDDQLVVSASTIGRTNMLKSVKRPLGASFVLNYERQGNSYEMPQAMWALSRVAMFDGYKGDGPDSLLTTFAYEDGYYDRHEREFYGFAKVITRTHDTGNENAVYASTEQVFKNSSYYEKGLLVKELLKDADGKPYVEKENIFELHDAATGARLSTDSTPATGSVYPALTETQQRFYEGQPQAGKSTRTRFDYDRYGNVTRIEDYGDEDSKDDLFAQVTYHYKPESYIMSLPSSVEVSGTDKVYRKREAEITDKGQVSEIRQYLTQDKAAVYSVAYDAYGNLSKVTRPENAEGQRFSMSFTYDEQVHTYVTKVSNSYGYSSEATYDFRFGQVLSSKDMNGNLIQYTIDNLGRLETVKGPYEMKSGAPFTIRFEYHTEAQVPWALTRHYDPAFPNNFMETATFVDGLGRVLQTKKDAALYQGDGTPDKEVMVVSGKVLYDGLGRATHAYYPVTEELGSASRINTTVDKVKPTFSTYDVMDRTLTVTLPDGAVSKTEYGFGSDFAGAMQFRTMATDANGIVTDQYTDTRGRVTSVKNAGDIWTSFTYNAMGEQTGATDALGHTTVSEYDQLGRRISRLHPDAGLTTYSYDLVGNLAALETASMREAGIGAVAYKYDFERLTNITYPQNPENNVHYTYGEAGAAHNRAGRIVLQEDASGAQEYFYGALGEVVKNIRTIVIPQHDEQTFVTEWSYDTWNRLTSLMYPDGEKVDYTYNTGGLLRSMNGKKKGEDYRYVQQLGYDKFGQRVFLAYGNGTKTTYSYEADRRRLQNMVARTAKGRAMMDNVYGYDKVNNILSLKNNAPVPGSSLMGGSSSYSYTYDELYRLTEAIGSFKGSNEEHRYTLQMSYNEVGSILSKVQTHDRKGGGGDSWVTQKRTTYAQEYTYGDKQPHAPELIGRQRYSYDASGNQTGWKDEVSGQRRQIVWDEENRIRAIMDNGAAFHYTYDASGMRVLKGRSSGQAVYVNGQHKAGSGGIGNFTVYVNPYLVLKSGGYTKHFYIEGQRITSKLGSGNGADTKNNKAGGNEVNYPGKRDQVQEGIVRNLKFLGQDGAILTAGKSGKVPPGQIIGEKGNNGGGKNKDKESFMYFFHPDHLGSSSFITDASGEVYQHLEYFAFGETFVEEHSNTHRTPYLFNGKELDEETGLYYYGARYYDPRTSIWQSLDPLAEKYPGWSPYSYTFNNPILFKDPDGRDPISGIVEAVSSFVLSAGMDFVTGWLIEGNSTKAAFDGISWSAACWDAGKTYAMASVLPPGAATAQKAYKLANTLPGKIVLSISEKMTTKVIDAYLEDPDNFAIDKEVLTGLFLESTIETLVEVGIGDRADELLSVLKKENKKLYQKLNTYKNKLENGESSKRVNNYRKRVEEQAEKSKKAGTDYIQTKTLDKAAQEVTSSYVKEKTISDQ</sequence>
<dbReference type="Pfam" id="PF03534">
    <property type="entry name" value="SpvB"/>
    <property type="match status" value="1"/>
</dbReference>
<dbReference type="NCBIfam" id="TIGR03696">
    <property type="entry name" value="Rhs_assc_core"/>
    <property type="match status" value="1"/>
</dbReference>
<evidence type="ECO:0000256" key="1">
    <source>
        <dbReference type="ARBA" id="ARBA00004613"/>
    </source>
</evidence>
<feature type="region of interest" description="Disordered" evidence="5">
    <location>
        <begin position="503"/>
        <end position="529"/>
    </location>
</feature>
<comment type="subcellular location">
    <subcellularLocation>
        <location evidence="1">Secreted</location>
    </subcellularLocation>
</comment>
<evidence type="ECO:0000256" key="4">
    <source>
        <dbReference type="SAM" id="Coils"/>
    </source>
</evidence>
<dbReference type="RefSeq" id="WP_266051566.1">
    <property type="nucleotide sequence ID" value="NZ_JAPFQO010000003.1"/>
</dbReference>
<dbReference type="InterPro" id="IPR022045">
    <property type="entry name" value="TcdB_toxin_mid/N"/>
</dbReference>
<dbReference type="InterPro" id="IPR006530">
    <property type="entry name" value="YD"/>
</dbReference>
<evidence type="ECO:0000256" key="6">
    <source>
        <dbReference type="SAM" id="SignalP"/>
    </source>
</evidence>
<evidence type="ECO:0000313" key="8">
    <source>
        <dbReference type="EMBL" id="MCX2739501.1"/>
    </source>
</evidence>
<keyword evidence="3" id="KW-0843">Virulence</keyword>
<dbReference type="InterPro" id="IPR022385">
    <property type="entry name" value="Rhs_assc_core"/>
</dbReference>
<feature type="compositionally biased region" description="Basic and acidic residues" evidence="5">
    <location>
        <begin position="518"/>
        <end position="528"/>
    </location>
</feature>
<protein>
    <recommendedName>
        <fullName evidence="7">Insecticide toxin TcdB middle/N-terminal domain-containing protein</fullName>
    </recommendedName>
</protein>
<feature type="chain" id="PRO_5045408889" description="Insecticide toxin TcdB middle/N-terminal domain-containing protein" evidence="6">
    <location>
        <begin position="34"/>
        <end position="3170"/>
    </location>
</feature>
<dbReference type="PANTHER" id="PTHR32305">
    <property type="match status" value="1"/>
</dbReference>
<feature type="region of interest" description="Disordered" evidence="5">
    <location>
        <begin position="2778"/>
        <end position="2798"/>
    </location>
</feature>
<dbReference type="InterPro" id="IPR028994">
    <property type="entry name" value="Integrin_alpha_N"/>
</dbReference>
<feature type="coiled-coil region" evidence="4">
    <location>
        <begin position="3093"/>
        <end position="3120"/>
    </location>
</feature>
<dbReference type="Proteomes" id="UP001207228">
    <property type="component" value="Unassembled WGS sequence"/>
</dbReference>
<dbReference type="NCBIfam" id="TIGR01643">
    <property type="entry name" value="YD_repeat_2x"/>
    <property type="match status" value="2"/>
</dbReference>
<evidence type="ECO:0000256" key="5">
    <source>
        <dbReference type="SAM" id="MobiDB-lite"/>
    </source>
</evidence>
<dbReference type="Gene3D" id="2.180.10.10">
    <property type="entry name" value="RHS repeat-associated core"/>
    <property type="match status" value="2"/>
</dbReference>
<evidence type="ECO:0000256" key="2">
    <source>
        <dbReference type="ARBA" id="ARBA00022525"/>
    </source>
</evidence>
<evidence type="ECO:0000259" key="7">
    <source>
        <dbReference type="Pfam" id="PF12256"/>
    </source>
</evidence>
<keyword evidence="6" id="KW-0732">Signal</keyword>
<dbReference type="SUPFAM" id="SSF69318">
    <property type="entry name" value="Integrin alpha N-terminal domain"/>
    <property type="match status" value="1"/>
</dbReference>
<organism evidence="8 9">
    <name type="scientific">Pontibacter anaerobius</name>
    <dbReference type="NCBI Taxonomy" id="2993940"/>
    <lineage>
        <taxon>Bacteria</taxon>
        <taxon>Pseudomonadati</taxon>
        <taxon>Bacteroidota</taxon>
        <taxon>Cytophagia</taxon>
        <taxon>Cytophagales</taxon>
        <taxon>Hymenobacteraceae</taxon>
        <taxon>Pontibacter</taxon>
    </lineage>
</organism>
<dbReference type="Pfam" id="PF12256">
    <property type="entry name" value="TcdB_toxin_midN"/>
    <property type="match status" value="1"/>
</dbReference>
<keyword evidence="2" id="KW-0964">Secreted</keyword>
<comment type="caution">
    <text evidence="8">The sequence shown here is derived from an EMBL/GenBank/DDBJ whole genome shotgun (WGS) entry which is preliminary data.</text>
</comment>
<dbReference type="InterPro" id="IPR050708">
    <property type="entry name" value="T6SS_VgrG/RHS"/>
</dbReference>
<feature type="compositionally biased region" description="Polar residues" evidence="5">
    <location>
        <begin position="2778"/>
        <end position="2789"/>
    </location>
</feature>
<name>A0ABT3RDB1_9BACT</name>
<proteinExistence type="predicted"/>
<evidence type="ECO:0000256" key="3">
    <source>
        <dbReference type="ARBA" id="ARBA00023026"/>
    </source>
</evidence>
<gene>
    <name evidence="8" type="ORF">OO017_06050</name>
</gene>
<keyword evidence="4" id="KW-0175">Coiled coil</keyword>
<feature type="compositionally biased region" description="Polar residues" evidence="5">
    <location>
        <begin position="505"/>
        <end position="517"/>
    </location>
</feature>
<accession>A0ABT3RDB1</accession>
<reference evidence="8 9" key="1">
    <citation type="submission" date="2022-11" db="EMBL/GenBank/DDBJ databases">
        <title>The characterization of three novel Bacteroidetes species and genomic analysis of their roles in tidal elemental geochemical cycles.</title>
        <authorList>
            <person name="Ma K.-J."/>
        </authorList>
    </citation>
    <scope>NUCLEOTIDE SEQUENCE [LARGE SCALE GENOMIC DNA]</scope>
    <source>
        <strain evidence="8 9">M82</strain>
    </source>
</reference>
<dbReference type="EMBL" id="JAPFQO010000003">
    <property type="protein sequence ID" value="MCX2739501.1"/>
    <property type="molecule type" value="Genomic_DNA"/>
</dbReference>
<feature type="signal peptide" evidence="6">
    <location>
        <begin position="1"/>
        <end position="33"/>
    </location>
</feature>
<evidence type="ECO:0000313" key="9">
    <source>
        <dbReference type="Proteomes" id="UP001207228"/>
    </source>
</evidence>
<dbReference type="InterPro" id="IPR003284">
    <property type="entry name" value="Sal_SpvB"/>
</dbReference>
<keyword evidence="9" id="KW-1185">Reference proteome</keyword>
<feature type="domain" description="Insecticide toxin TcdB middle/N-terminal" evidence="7">
    <location>
        <begin position="1755"/>
        <end position="1879"/>
    </location>
</feature>
<dbReference type="PANTHER" id="PTHR32305:SF15">
    <property type="entry name" value="PROTEIN RHSA-RELATED"/>
    <property type="match status" value="1"/>
</dbReference>